<reference evidence="1" key="1">
    <citation type="submission" date="2020-12" db="EMBL/GenBank/DDBJ databases">
        <title>Metabolic potential, ecology and presence of endohyphal bacteria is reflected in genomic diversity of Mucoromycotina.</title>
        <authorList>
            <person name="Muszewska A."/>
            <person name="Okrasinska A."/>
            <person name="Steczkiewicz K."/>
            <person name="Drgas O."/>
            <person name="Orlowska M."/>
            <person name="Perlinska-Lenart U."/>
            <person name="Aleksandrzak-Piekarczyk T."/>
            <person name="Szatraj K."/>
            <person name="Zielenkiewicz U."/>
            <person name="Pilsyk S."/>
            <person name="Malc E."/>
            <person name="Mieczkowski P."/>
            <person name="Kruszewska J.S."/>
            <person name="Biernat P."/>
            <person name="Pawlowska J."/>
        </authorList>
    </citation>
    <scope>NUCLEOTIDE SEQUENCE</scope>
    <source>
        <strain evidence="1">WA0000017839</strain>
    </source>
</reference>
<dbReference type="AlphaFoldDB" id="A0A8H7VA74"/>
<name>A0A8H7VA74_9FUNG</name>
<protein>
    <submittedName>
        <fullName evidence="1">Uncharacterized protein</fullName>
    </submittedName>
</protein>
<organism evidence="1 2">
    <name type="scientific">Mucor saturninus</name>
    <dbReference type="NCBI Taxonomy" id="64648"/>
    <lineage>
        <taxon>Eukaryota</taxon>
        <taxon>Fungi</taxon>
        <taxon>Fungi incertae sedis</taxon>
        <taxon>Mucoromycota</taxon>
        <taxon>Mucoromycotina</taxon>
        <taxon>Mucoromycetes</taxon>
        <taxon>Mucorales</taxon>
        <taxon>Mucorineae</taxon>
        <taxon>Mucoraceae</taxon>
        <taxon>Mucor</taxon>
    </lineage>
</organism>
<evidence type="ECO:0000313" key="2">
    <source>
        <dbReference type="Proteomes" id="UP000603453"/>
    </source>
</evidence>
<sequence length="105" mass="12439">MSSSNNYIQLISHAKLAEYDQTRIDLPIRKYVLINNLLREEMKENTKDKNMTLLEQHWFDSCLNELVKEEQDQNERELTLKHNLHLKAFYNLHNGTGFLICTSNS</sequence>
<accession>A0A8H7VA74</accession>
<gene>
    <name evidence="1" type="ORF">INT47_006372</name>
</gene>
<evidence type="ECO:0000313" key="1">
    <source>
        <dbReference type="EMBL" id="KAG2211252.1"/>
    </source>
</evidence>
<dbReference type="Proteomes" id="UP000603453">
    <property type="component" value="Unassembled WGS sequence"/>
</dbReference>
<comment type="caution">
    <text evidence="1">The sequence shown here is derived from an EMBL/GenBank/DDBJ whole genome shotgun (WGS) entry which is preliminary data.</text>
</comment>
<keyword evidence="2" id="KW-1185">Reference proteome</keyword>
<dbReference type="EMBL" id="JAEPRD010000009">
    <property type="protein sequence ID" value="KAG2211252.1"/>
    <property type="molecule type" value="Genomic_DNA"/>
</dbReference>
<dbReference type="OrthoDB" id="2377025at2759"/>
<proteinExistence type="predicted"/>